<keyword evidence="5" id="KW-1185">Reference proteome</keyword>
<feature type="region of interest" description="Disordered" evidence="1">
    <location>
        <begin position="150"/>
        <end position="179"/>
    </location>
</feature>
<dbReference type="EMBL" id="JAJEQR010000006">
    <property type="protein sequence ID" value="MCC2229893.1"/>
    <property type="molecule type" value="Genomic_DNA"/>
</dbReference>
<dbReference type="AlphaFoldDB" id="A0AAE3E8L3"/>
<sequence>MKKRSFWAVLVLGLFLLAAFPAYAAEQNHFTLPLTITWGQGGLNREETYQLTLKGTNEMCPMPAGSREEYSLKLSPDESISQLPEITYHEPGDYRYVLELTREDGKNITVYYLHIMAVNGENGEISVSSTLRENDPEGAKTDQIIFVDADQKQSDQPEEPSAPAESTGSSGTTGKVQTGDRNTTVTWSLLLLLSMFLLIILRTYQKKIQNR</sequence>
<evidence type="ECO:0000256" key="1">
    <source>
        <dbReference type="SAM" id="MobiDB-lite"/>
    </source>
</evidence>
<protein>
    <recommendedName>
        <fullName evidence="6">Streptococcal pilin isopeptide linker domain-containing protein</fullName>
    </recommendedName>
</protein>
<accession>A0AAE3E8L3</accession>
<dbReference type="RefSeq" id="WP_308452682.1">
    <property type="nucleotide sequence ID" value="NZ_JAJEQR010000006.1"/>
</dbReference>
<name>A0AAE3E8L3_9FIRM</name>
<organism evidence="4 5">
    <name type="scientific">Hominifimenecus microfluidus</name>
    <dbReference type="NCBI Taxonomy" id="2885348"/>
    <lineage>
        <taxon>Bacteria</taxon>
        <taxon>Bacillati</taxon>
        <taxon>Bacillota</taxon>
        <taxon>Clostridia</taxon>
        <taxon>Lachnospirales</taxon>
        <taxon>Lachnospiraceae</taxon>
        <taxon>Hominifimenecus</taxon>
    </lineage>
</organism>
<reference evidence="4" key="1">
    <citation type="submission" date="2021-10" db="EMBL/GenBank/DDBJ databases">
        <title>Anaerobic single-cell dispensing facilitates the cultivation of human gut bacteria.</title>
        <authorList>
            <person name="Afrizal A."/>
        </authorList>
    </citation>
    <scope>NUCLEOTIDE SEQUENCE</scope>
    <source>
        <strain evidence="4">CLA-AA-H215</strain>
    </source>
</reference>
<keyword evidence="3" id="KW-0732">Signal</keyword>
<evidence type="ECO:0000256" key="3">
    <source>
        <dbReference type="SAM" id="SignalP"/>
    </source>
</evidence>
<keyword evidence="2" id="KW-0472">Membrane</keyword>
<feature type="compositionally biased region" description="Polar residues" evidence="1">
    <location>
        <begin position="164"/>
        <end position="179"/>
    </location>
</feature>
<feature type="transmembrane region" description="Helical" evidence="2">
    <location>
        <begin position="185"/>
        <end position="204"/>
    </location>
</feature>
<evidence type="ECO:0008006" key="6">
    <source>
        <dbReference type="Google" id="ProtNLM"/>
    </source>
</evidence>
<comment type="caution">
    <text evidence="4">The sequence shown here is derived from an EMBL/GenBank/DDBJ whole genome shotgun (WGS) entry which is preliminary data.</text>
</comment>
<evidence type="ECO:0000313" key="5">
    <source>
        <dbReference type="Proteomes" id="UP001198182"/>
    </source>
</evidence>
<proteinExistence type="predicted"/>
<dbReference type="Proteomes" id="UP001198182">
    <property type="component" value="Unassembled WGS sequence"/>
</dbReference>
<keyword evidence="2" id="KW-1133">Transmembrane helix</keyword>
<feature type="signal peptide" evidence="3">
    <location>
        <begin position="1"/>
        <end position="24"/>
    </location>
</feature>
<evidence type="ECO:0000313" key="4">
    <source>
        <dbReference type="EMBL" id="MCC2229893.1"/>
    </source>
</evidence>
<feature type="chain" id="PRO_5041942734" description="Streptococcal pilin isopeptide linker domain-containing protein" evidence="3">
    <location>
        <begin position="25"/>
        <end position="211"/>
    </location>
</feature>
<keyword evidence="2" id="KW-0812">Transmembrane</keyword>
<gene>
    <name evidence="4" type="ORF">LKD81_02590</name>
</gene>
<evidence type="ECO:0000256" key="2">
    <source>
        <dbReference type="SAM" id="Phobius"/>
    </source>
</evidence>